<keyword evidence="2" id="KW-1185">Reference proteome</keyword>
<dbReference type="AlphaFoldDB" id="A0A4C1ZUN8"/>
<sequence>MFASDMERIISMPHEQEGDIVATSVTHSIPLNGIRAVTIDNDLGTSLRGRLGPWKYKLEEANAREGPPVRGPHCRTRSSKHSETFVIPFHCFHFDPYIGLYCLWRVAALFTKLSAGTKATILISSK</sequence>
<evidence type="ECO:0000313" key="2">
    <source>
        <dbReference type="Proteomes" id="UP000299102"/>
    </source>
</evidence>
<protein>
    <submittedName>
        <fullName evidence="1">Uncharacterized protein</fullName>
    </submittedName>
</protein>
<accession>A0A4C1ZUN8</accession>
<evidence type="ECO:0000313" key="1">
    <source>
        <dbReference type="EMBL" id="GBP91700.1"/>
    </source>
</evidence>
<dbReference type="EMBL" id="BGZK01002198">
    <property type="protein sequence ID" value="GBP91700.1"/>
    <property type="molecule type" value="Genomic_DNA"/>
</dbReference>
<comment type="caution">
    <text evidence="1">The sequence shown here is derived from an EMBL/GenBank/DDBJ whole genome shotgun (WGS) entry which is preliminary data.</text>
</comment>
<gene>
    <name evidence="1" type="ORF">EVAR_57166_1</name>
</gene>
<dbReference type="Proteomes" id="UP000299102">
    <property type="component" value="Unassembled WGS sequence"/>
</dbReference>
<name>A0A4C1ZUN8_EUMVA</name>
<proteinExistence type="predicted"/>
<reference evidence="1 2" key="1">
    <citation type="journal article" date="2019" name="Commun. Biol.">
        <title>The bagworm genome reveals a unique fibroin gene that provides high tensile strength.</title>
        <authorList>
            <person name="Kono N."/>
            <person name="Nakamura H."/>
            <person name="Ohtoshi R."/>
            <person name="Tomita M."/>
            <person name="Numata K."/>
            <person name="Arakawa K."/>
        </authorList>
    </citation>
    <scope>NUCLEOTIDE SEQUENCE [LARGE SCALE GENOMIC DNA]</scope>
</reference>
<organism evidence="1 2">
    <name type="scientific">Eumeta variegata</name>
    <name type="common">Bagworm moth</name>
    <name type="synonym">Eumeta japonica</name>
    <dbReference type="NCBI Taxonomy" id="151549"/>
    <lineage>
        <taxon>Eukaryota</taxon>
        <taxon>Metazoa</taxon>
        <taxon>Ecdysozoa</taxon>
        <taxon>Arthropoda</taxon>
        <taxon>Hexapoda</taxon>
        <taxon>Insecta</taxon>
        <taxon>Pterygota</taxon>
        <taxon>Neoptera</taxon>
        <taxon>Endopterygota</taxon>
        <taxon>Lepidoptera</taxon>
        <taxon>Glossata</taxon>
        <taxon>Ditrysia</taxon>
        <taxon>Tineoidea</taxon>
        <taxon>Psychidae</taxon>
        <taxon>Oiketicinae</taxon>
        <taxon>Eumeta</taxon>
    </lineage>
</organism>